<proteinExistence type="inferred from homology"/>
<comment type="similarity">
    <text evidence="6">Belongs to the Vsr family.</text>
</comment>
<protein>
    <submittedName>
        <fullName evidence="7">Very short patch repair endonuclease</fullName>
    </submittedName>
</protein>
<evidence type="ECO:0000313" key="7">
    <source>
        <dbReference type="EMBL" id="MDT9598633.1"/>
    </source>
</evidence>
<keyword evidence="8" id="KW-1185">Reference proteome</keyword>
<keyword evidence="2 7" id="KW-0255">Endonuclease</keyword>
<sequence length="159" mass="18467">MMGRVRHKDTKPEMLVRRALHRAGHRFRLQARDLPGRPDIVFRGDRVAIFVHGCFWHRHPGCEHTRTPKTRVEFWNAKFNGNVRRDEASQAALEAADWDVLVIWECEARDPERLTHFVEAVHRARQSAISLAGNRNQNVVAGRRRGDWLKLKMPVPPEG</sequence>
<dbReference type="RefSeq" id="WP_315724864.1">
    <property type="nucleotide sequence ID" value="NZ_JAVUPU010000003.1"/>
</dbReference>
<keyword evidence="3" id="KW-0227">DNA damage</keyword>
<evidence type="ECO:0000256" key="1">
    <source>
        <dbReference type="ARBA" id="ARBA00022722"/>
    </source>
</evidence>
<comment type="caution">
    <text evidence="7">The sequence shown here is derived from an EMBL/GenBank/DDBJ whole genome shotgun (WGS) entry which is preliminary data.</text>
</comment>
<evidence type="ECO:0000313" key="8">
    <source>
        <dbReference type="Proteomes" id="UP001259572"/>
    </source>
</evidence>
<dbReference type="NCBIfam" id="TIGR00632">
    <property type="entry name" value="vsr"/>
    <property type="match status" value="1"/>
</dbReference>
<evidence type="ECO:0000256" key="2">
    <source>
        <dbReference type="ARBA" id="ARBA00022759"/>
    </source>
</evidence>
<evidence type="ECO:0000256" key="5">
    <source>
        <dbReference type="ARBA" id="ARBA00023204"/>
    </source>
</evidence>
<keyword evidence="1" id="KW-0540">Nuclease</keyword>
<evidence type="ECO:0000256" key="6">
    <source>
        <dbReference type="ARBA" id="ARBA00029466"/>
    </source>
</evidence>
<dbReference type="Gene3D" id="3.40.960.10">
    <property type="entry name" value="VSR Endonuclease"/>
    <property type="match status" value="1"/>
</dbReference>
<accession>A0ABU3Q6P1</accession>
<dbReference type="CDD" id="cd00221">
    <property type="entry name" value="Vsr"/>
    <property type="match status" value="1"/>
</dbReference>
<dbReference type="Pfam" id="PF03852">
    <property type="entry name" value="Vsr"/>
    <property type="match status" value="1"/>
</dbReference>
<dbReference type="InterPro" id="IPR011335">
    <property type="entry name" value="Restrct_endonuc-II-like"/>
</dbReference>
<keyword evidence="5" id="KW-0234">DNA repair</keyword>
<name>A0ABU3Q6P1_9SPHN</name>
<gene>
    <name evidence="7" type="ORF">RQX22_06700</name>
</gene>
<dbReference type="SUPFAM" id="SSF52980">
    <property type="entry name" value="Restriction endonuclease-like"/>
    <property type="match status" value="1"/>
</dbReference>
<reference evidence="7 8" key="1">
    <citation type="submission" date="2023-05" db="EMBL/GenBank/DDBJ databases">
        <authorList>
            <person name="Guo Y."/>
        </authorList>
    </citation>
    <scope>NUCLEOTIDE SEQUENCE [LARGE SCALE GENOMIC DNA]</scope>
    <source>
        <strain evidence="7 8">GR2756</strain>
    </source>
</reference>
<dbReference type="GO" id="GO:0004519">
    <property type="term" value="F:endonuclease activity"/>
    <property type="evidence" value="ECO:0007669"/>
    <property type="project" value="UniProtKB-KW"/>
</dbReference>
<organism evidence="7 8">
    <name type="scientific">Sphingosinicella rhizophila</name>
    <dbReference type="NCBI Taxonomy" id="3050082"/>
    <lineage>
        <taxon>Bacteria</taxon>
        <taxon>Pseudomonadati</taxon>
        <taxon>Pseudomonadota</taxon>
        <taxon>Alphaproteobacteria</taxon>
        <taxon>Sphingomonadales</taxon>
        <taxon>Sphingosinicellaceae</taxon>
        <taxon>Sphingosinicella</taxon>
    </lineage>
</organism>
<dbReference type="EMBL" id="JAVUPU010000003">
    <property type="protein sequence ID" value="MDT9598633.1"/>
    <property type="molecule type" value="Genomic_DNA"/>
</dbReference>
<keyword evidence="4" id="KW-0378">Hydrolase</keyword>
<dbReference type="InterPro" id="IPR004603">
    <property type="entry name" value="DNA_mismatch_endonuc_vsr"/>
</dbReference>
<evidence type="ECO:0000256" key="4">
    <source>
        <dbReference type="ARBA" id="ARBA00022801"/>
    </source>
</evidence>
<evidence type="ECO:0000256" key="3">
    <source>
        <dbReference type="ARBA" id="ARBA00022763"/>
    </source>
</evidence>
<dbReference type="Proteomes" id="UP001259572">
    <property type="component" value="Unassembled WGS sequence"/>
</dbReference>